<evidence type="ECO:0000313" key="2">
    <source>
        <dbReference type="Proteomes" id="UP000054928"/>
    </source>
</evidence>
<dbReference type="GeneID" id="36396114"/>
<proteinExistence type="predicted"/>
<dbReference type="Proteomes" id="UP000054928">
    <property type="component" value="Unassembled WGS sequence"/>
</dbReference>
<evidence type="ECO:0000313" key="1">
    <source>
        <dbReference type="EMBL" id="CEG44717.1"/>
    </source>
</evidence>
<name>A0A0P1AUK3_PLAHL</name>
<keyword evidence="2" id="KW-1185">Reference proteome</keyword>
<sequence length="103" mass="11925">MKQNSDAKTCLLSVSAPVTKFQYVHELSIMYFNHNQLCVCYDKEQISGQQPTRKQTIRSKTYGLIVPAPRTQYVLYEAFRSWVVALLKPQVFDQVFAAWIVGY</sequence>
<reference evidence="2" key="1">
    <citation type="submission" date="2014-09" db="EMBL/GenBank/DDBJ databases">
        <authorList>
            <person name="Sharma Rahul"/>
            <person name="Thines Marco"/>
        </authorList>
    </citation>
    <scope>NUCLEOTIDE SEQUENCE [LARGE SCALE GENOMIC DNA]</scope>
</reference>
<dbReference type="EMBL" id="CCYD01001336">
    <property type="protein sequence ID" value="CEG44717.1"/>
    <property type="molecule type" value="Genomic_DNA"/>
</dbReference>
<dbReference type="RefSeq" id="XP_024581086.1">
    <property type="nucleotide sequence ID" value="XM_024730850.1"/>
</dbReference>
<protein>
    <submittedName>
        <fullName evidence="1">Uncharacterized protein</fullName>
    </submittedName>
</protein>
<accession>A0A0P1AUK3</accession>
<organism evidence="1 2">
    <name type="scientific">Plasmopara halstedii</name>
    <name type="common">Downy mildew of sunflower</name>
    <dbReference type="NCBI Taxonomy" id="4781"/>
    <lineage>
        <taxon>Eukaryota</taxon>
        <taxon>Sar</taxon>
        <taxon>Stramenopiles</taxon>
        <taxon>Oomycota</taxon>
        <taxon>Peronosporomycetes</taxon>
        <taxon>Peronosporales</taxon>
        <taxon>Peronosporaceae</taxon>
        <taxon>Plasmopara</taxon>
    </lineage>
</organism>
<dbReference type="AlphaFoldDB" id="A0A0P1AUK3"/>